<evidence type="ECO:0008006" key="3">
    <source>
        <dbReference type="Google" id="ProtNLM"/>
    </source>
</evidence>
<name>A0A1H3X5Y5_9BACT</name>
<dbReference type="InterPro" id="IPR010634">
    <property type="entry name" value="DUF1223"/>
</dbReference>
<evidence type="ECO:0000313" key="2">
    <source>
        <dbReference type="Proteomes" id="UP000199656"/>
    </source>
</evidence>
<gene>
    <name evidence="1" type="ORF">SAMN05660909_00252</name>
</gene>
<evidence type="ECO:0000313" key="1">
    <source>
        <dbReference type="EMBL" id="SDZ93968.1"/>
    </source>
</evidence>
<dbReference type="RefSeq" id="WP_089757808.1">
    <property type="nucleotide sequence ID" value="NZ_BKAT01000012.1"/>
</dbReference>
<reference evidence="2" key="1">
    <citation type="submission" date="2016-10" db="EMBL/GenBank/DDBJ databases">
        <authorList>
            <person name="Varghese N."/>
            <person name="Submissions S."/>
        </authorList>
    </citation>
    <scope>NUCLEOTIDE SEQUENCE [LARGE SCALE GENOMIC DNA]</scope>
    <source>
        <strain evidence="2">DSM 23920</strain>
    </source>
</reference>
<proteinExistence type="predicted"/>
<dbReference type="STRING" id="408074.SAMN05660909_00252"/>
<keyword evidence="2" id="KW-1185">Reference proteome</keyword>
<dbReference type="AlphaFoldDB" id="A0A1H3X5Y5"/>
<organism evidence="1 2">
    <name type="scientific">Chitinophaga terrae</name>
    <name type="common">ex Kim and Jung 2007</name>
    <dbReference type="NCBI Taxonomy" id="408074"/>
    <lineage>
        <taxon>Bacteria</taxon>
        <taxon>Pseudomonadati</taxon>
        <taxon>Bacteroidota</taxon>
        <taxon>Chitinophagia</taxon>
        <taxon>Chitinophagales</taxon>
        <taxon>Chitinophagaceae</taxon>
        <taxon>Chitinophaga</taxon>
    </lineage>
</organism>
<dbReference type="Proteomes" id="UP000199656">
    <property type="component" value="Unassembled WGS sequence"/>
</dbReference>
<dbReference type="OrthoDB" id="9808254at2"/>
<dbReference type="InterPro" id="IPR036249">
    <property type="entry name" value="Thioredoxin-like_sf"/>
</dbReference>
<dbReference type="PANTHER" id="PTHR36057">
    <property type="match status" value="1"/>
</dbReference>
<accession>A0A1H3X5Y5</accession>
<dbReference type="PANTHER" id="PTHR36057:SF1">
    <property type="entry name" value="LIPOPROTEIN LIPID ATTACHMENT SITE-LIKE PROTEIN, PUTATIVE (DUF1223)-RELATED"/>
    <property type="match status" value="1"/>
</dbReference>
<dbReference type="EMBL" id="FNRL01000001">
    <property type="protein sequence ID" value="SDZ93968.1"/>
    <property type="molecule type" value="Genomic_DNA"/>
</dbReference>
<dbReference type="SUPFAM" id="SSF52833">
    <property type="entry name" value="Thioredoxin-like"/>
    <property type="match status" value="1"/>
</dbReference>
<protein>
    <recommendedName>
        <fullName evidence="3">DUF1223 domain-containing protein</fullName>
    </recommendedName>
</protein>
<sequence length="250" mass="27461">MKPVRISAISAAVVLSLFIAVFLTWNNASGKEIKGQGFAVLELFTSEGCSSCPPADALLARIQEEAGNKPIYILAYHVDYWDHLGWKDSFSSSQFSKRQYQYSQQLPAQVYTPQLVVNGQREFIGSDESAVTGAIRNALNGSADVALNVHGQLRAGKLDLDYQVTGNSNKSKLMVAVVEKHAVSNVKRGENEGRTLSHVQIVRALHEFEFGNNRQQISLPEGFNTQGWEVIAWVQNRNTGAITAATHVTL</sequence>
<dbReference type="Pfam" id="PF06764">
    <property type="entry name" value="DUF1223"/>
    <property type="match status" value="1"/>
</dbReference>